<protein>
    <submittedName>
        <fullName evidence="2">Uncharacterized protein</fullName>
    </submittedName>
</protein>
<accession>A0A6M3MDS4</accession>
<organism evidence="2">
    <name type="scientific">viral metagenome</name>
    <dbReference type="NCBI Taxonomy" id="1070528"/>
    <lineage>
        <taxon>unclassified sequences</taxon>
        <taxon>metagenomes</taxon>
        <taxon>organismal metagenomes</taxon>
    </lineage>
</organism>
<proteinExistence type="predicted"/>
<feature type="region of interest" description="Disordered" evidence="1">
    <location>
        <begin position="37"/>
        <end position="59"/>
    </location>
</feature>
<evidence type="ECO:0000313" key="2">
    <source>
        <dbReference type="EMBL" id="QJB03456.1"/>
    </source>
</evidence>
<dbReference type="EMBL" id="MT143847">
    <property type="protein sequence ID" value="QJB03456.1"/>
    <property type="molecule type" value="Genomic_DNA"/>
</dbReference>
<dbReference type="AlphaFoldDB" id="A0A6M3MDS4"/>
<feature type="compositionally biased region" description="Basic residues" evidence="1">
    <location>
        <begin position="49"/>
        <end position="59"/>
    </location>
</feature>
<reference evidence="2" key="1">
    <citation type="submission" date="2020-03" db="EMBL/GenBank/DDBJ databases">
        <title>The deep terrestrial virosphere.</title>
        <authorList>
            <person name="Holmfeldt K."/>
            <person name="Nilsson E."/>
            <person name="Simone D."/>
            <person name="Lopez-Fernandez M."/>
            <person name="Wu X."/>
            <person name="de Brujin I."/>
            <person name="Lundin D."/>
            <person name="Andersson A."/>
            <person name="Bertilsson S."/>
            <person name="Dopson M."/>
        </authorList>
    </citation>
    <scope>NUCLEOTIDE SEQUENCE</scope>
    <source>
        <strain evidence="2">MM171B00688</strain>
    </source>
</reference>
<evidence type="ECO:0000256" key="1">
    <source>
        <dbReference type="SAM" id="MobiDB-lite"/>
    </source>
</evidence>
<name>A0A6M3MDS4_9ZZZZ</name>
<sequence>MVPSYPGSDDPDKKNVVKSATIYRCKRCPWKGRKEDLVSTKKMSVTKMGKLRSRMGRRR</sequence>
<gene>
    <name evidence="2" type="ORF">MM171B00688_0011</name>
</gene>